<reference evidence="3" key="1">
    <citation type="submission" date="2006-05" db="EMBL/GenBank/DDBJ databases">
        <title>Annotation of the draft genome assembly of Desulfuromonas acetoxidans DSM 684.</title>
        <authorList>
            <consortium name="US DOE Joint Genome Institute (JGI-ORNL)"/>
            <person name="Larimer F."/>
            <person name="Land M."/>
            <person name="Hauser L."/>
        </authorList>
    </citation>
    <scope>NUCLEOTIDE SEQUENCE [LARGE SCALE GENOMIC DNA]</scope>
    <source>
        <strain evidence="3">DSM 684</strain>
    </source>
</reference>
<keyword evidence="1 3" id="KW-0489">Methyltransferase</keyword>
<name>Q1K2Z9_DESA6</name>
<dbReference type="AlphaFoldDB" id="Q1K2Z9"/>
<dbReference type="GO" id="GO:0008276">
    <property type="term" value="F:protein methyltransferase activity"/>
    <property type="evidence" value="ECO:0007669"/>
    <property type="project" value="TreeGrafter"/>
</dbReference>
<reference evidence="3" key="2">
    <citation type="submission" date="2006-05" db="EMBL/GenBank/DDBJ databases">
        <title>Sequencing of the draft genome and assembly of Desulfuromonas acetoxidans DSM 684.</title>
        <authorList>
            <consortium name="US DOE Joint Genome Institute (JGI-PGF)"/>
            <person name="Copeland A."/>
            <person name="Lucas S."/>
            <person name="Lapidus A."/>
            <person name="Barry K."/>
            <person name="Detter J.C."/>
            <person name="Glavina del Rio T."/>
            <person name="Hammon N."/>
            <person name="Israni S."/>
            <person name="Dalin E."/>
            <person name="Tice H."/>
            <person name="Bruce D."/>
            <person name="Pitluck S."/>
            <person name="Richardson P."/>
        </authorList>
    </citation>
    <scope>NUCLEOTIDE SEQUENCE [LARGE SCALE GENOMIC DNA]</scope>
    <source>
        <strain evidence="3">DSM 684</strain>
    </source>
</reference>
<sequence length="198" mass="21213">MGRVFSPFVIGRSFRILPQGHPAIEDERINLWMAPGAFGSGEHETTASCLEILEDLEGVNGATILDLGSGTGILAIAALKLGARSAVCIDIDPAAVATCRLNSQLNGVDADIDHVCGTLSNLPEAAYDLVLANIYGDILVNVAEDLSQRACADAPLLLSGILYEYNFDVRQRYQQHGCHVVKNLMLDEFSTVLLQKGS</sequence>
<dbReference type="PANTHER" id="PTHR43648">
    <property type="entry name" value="ELECTRON TRANSFER FLAVOPROTEIN BETA SUBUNIT LYSINE METHYLTRANSFERASE"/>
    <property type="match status" value="1"/>
</dbReference>
<dbReference type="InterPro" id="IPR029063">
    <property type="entry name" value="SAM-dependent_MTases_sf"/>
</dbReference>
<organism evidence="3 4">
    <name type="scientific">Desulfuromonas acetoxidans (strain DSM 684 / 11070)</name>
    <dbReference type="NCBI Taxonomy" id="281689"/>
    <lineage>
        <taxon>Bacteria</taxon>
        <taxon>Pseudomonadati</taxon>
        <taxon>Thermodesulfobacteriota</taxon>
        <taxon>Desulfuromonadia</taxon>
        <taxon>Desulfuromonadales</taxon>
        <taxon>Desulfuromonadaceae</taxon>
        <taxon>Desulfuromonas</taxon>
    </lineage>
</organism>
<protein>
    <submittedName>
        <fullName evidence="3">Ribosomal L11 methyltransferase</fullName>
    </submittedName>
</protein>
<dbReference type="GO" id="GO:0032259">
    <property type="term" value="P:methylation"/>
    <property type="evidence" value="ECO:0007669"/>
    <property type="project" value="UniProtKB-KW"/>
</dbReference>
<dbReference type="SUPFAM" id="SSF53335">
    <property type="entry name" value="S-adenosyl-L-methionine-dependent methyltransferases"/>
    <property type="match status" value="1"/>
</dbReference>
<comment type="caution">
    <text evidence="3">The sequence shown here is derived from an EMBL/GenBank/DDBJ whole genome shotgun (WGS) entry which is preliminary data.</text>
</comment>
<evidence type="ECO:0000256" key="1">
    <source>
        <dbReference type="ARBA" id="ARBA00022603"/>
    </source>
</evidence>
<gene>
    <name evidence="3" type="ORF">Dace_1984</name>
</gene>
<keyword evidence="4" id="KW-1185">Reference proteome</keyword>
<dbReference type="CDD" id="cd02440">
    <property type="entry name" value="AdoMet_MTases"/>
    <property type="match status" value="1"/>
</dbReference>
<dbReference type="EMBL" id="AAEW02000003">
    <property type="protein sequence ID" value="EAT16732.1"/>
    <property type="molecule type" value="Genomic_DNA"/>
</dbReference>
<evidence type="ECO:0000313" key="3">
    <source>
        <dbReference type="EMBL" id="EAT16732.1"/>
    </source>
</evidence>
<dbReference type="Proteomes" id="UP000005695">
    <property type="component" value="Unassembled WGS sequence"/>
</dbReference>
<keyword evidence="2" id="KW-0808">Transferase</keyword>
<dbReference type="OrthoDB" id="9785995at2"/>
<dbReference type="RefSeq" id="WP_005998143.1">
    <property type="nucleotide sequence ID" value="NZ_AAEW02000003.1"/>
</dbReference>
<proteinExistence type="predicted"/>
<dbReference type="InterPro" id="IPR050078">
    <property type="entry name" value="Ribosomal_L11_MeTrfase_PrmA"/>
</dbReference>
<evidence type="ECO:0000256" key="2">
    <source>
        <dbReference type="ARBA" id="ARBA00022679"/>
    </source>
</evidence>
<dbReference type="Gene3D" id="3.40.50.150">
    <property type="entry name" value="Vaccinia Virus protein VP39"/>
    <property type="match status" value="1"/>
</dbReference>
<dbReference type="Pfam" id="PF06325">
    <property type="entry name" value="PrmA"/>
    <property type="match status" value="1"/>
</dbReference>
<evidence type="ECO:0000313" key="4">
    <source>
        <dbReference type="Proteomes" id="UP000005695"/>
    </source>
</evidence>
<accession>Q1K2Z9</accession>
<dbReference type="PANTHER" id="PTHR43648:SF1">
    <property type="entry name" value="ELECTRON TRANSFER FLAVOPROTEIN BETA SUBUNIT LYSINE METHYLTRANSFERASE"/>
    <property type="match status" value="1"/>
</dbReference>